<protein>
    <submittedName>
        <fullName evidence="6">Glycosyltransferase</fullName>
    </submittedName>
</protein>
<dbReference type="PANTHER" id="PTHR43179">
    <property type="entry name" value="RHAMNOSYLTRANSFERASE WBBL"/>
    <property type="match status" value="1"/>
</dbReference>
<accession>A0A5C1YR84</accession>
<dbReference type="Pfam" id="PF13692">
    <property type="entry name" value="Glyco_trans_1_4"/>
    <property type="match status" value="1"/>
</dbReference>
<dbReference type="KEGG" id="acek:FLP30_05800"/>
<dbReference type="Proteomes" id="UP000324536">
    <property type="component" value="Chromosome"/>
</dbReference>
<proteinExistence type="inferred from homology"/>
<feature type="domain" description="Glycosyltransferase 2-like" evidence="5">
    <location>
        <begin position="457"/>
        <end position="564"/>
    </location>
</feature>
<dbReference type="EMBL" id="CP043506">
    <property type="protein sequence ID" value="QEO17302.1"/>
    <property type="molecule type" value="Genomic_DNA"/>
</dbReference>
<dbReference type="Gene3D" id="3.90.550.10">
    <property type="entry name" value="Spore Coat Polysaccharide Biosynthesis Protein SpsA, Chain A"/>
    <property type="match status" value="1"/>
</dbReference>
<dbReference type="Pfam" id="PF00535">
    <property type="entry name" value="Glycos_transf_2"/>
    <property type="match status" value="1"/>
</dbReference>
<sequence length="1113" mass="117266">MGASAVGGRVRTAFLTPREHRVLARRASTQAQHAFAQGLAAWEQGHAALAWDWLERAARLAPESAQVLFPLAMAQQAVGLPDRAITTLQTLLARYDVREGWLLLASLCLAQDRAQGGGGPLLRRAVAAVGHLLSSYACRADSAALAAAVAQAAGLGPWCGLLPSGQLVMGGGVLAPVLRVGGRSVPALAQGGAWFWPGMGEGLHAAAPPRHGAVWSQGQAVFPPSGLFPARMSQCEGLVWRTRHGLRGWAWFPYDPARLPVLRVLDAQSGVLLQSCTATAVYSRGAVDRPLACYRGFAVSCTGLQARQIRVVGPGGRDLAGSPLRLEPLPLLKGVTAHHPTPADGPHQQGGEGAAIPGTKASAGSSKEAVPLVPTGAVCSCQQDGEVAAGDRAAGASSQGTGPPVPAGAACFNPQGGEATSVAQLVEGYSGASSRPWTPPEATPPPQDVPATAPLAVVVPVYAGYAPTLACLSALRDTLADVPEGVRVVVVDDAMPDRRLARAVARLCAQAGFTLLHHSANTGFPAAVNTGLRFLAGHDVIVLNADTLVAGPWVQELRKVAYATADTGTVTPLSNAAGIVSYPTPTSPAPMPDSPAVARLMQVAQAANAGCAVDLPSACGFCMFLRHDCLAATGLLREDVFAKGYGEENDFSQRASAAGWRHVAAVGAFVAHVGGVSFGTAGDVLCQHNQSVLAYLHPGYQAHVARWMAADPLHAARRRMDIVRFCADRLAGRPPRAVLLLTHDTGGGVARVVARRVAYWRGQGVRPLVLRATAHGSVLGEEATQTAYPNLRFSGAADMRLLERLLRAEGVCHVEVHYPEGHPPAVINLPARLDCPYDVYVHDHLWLCQRVTLLGADGHYCGEPGPQACGPCLERLGRRVAGRQAVGTYLRRSWAVLAHARRVVVPCPEGAARLRRHWQAYQPGGGAFPLRIHIRAFENDRLIKKNFQRLQKIKPAMATVPGRGVLAGGRGRVRVCVVGAIGPDKGYDRVLAAAQDAARRDLPLEFVLVGHTPDDETLMQTGRVYVTGPFAASEGQALVRAMQADIGLLPSVWPETWCFALGDMWRAGLRVVAFDLGAPAWRIRATGLGDVLPLTAGAEELNNMLVSSAFIKK</sequence>
<dbReference type="PANTHER" id="PTHR43179:SF12">
    <property type="entry name" value="GALACTOFURANOSYLTRANSFERASE GLFT2"/>
    <property type="match status" value="1"/>
</dbReference>
<dbReference type="InterPro" id="IPR011990">
    <property type="entry name" value="TPR-like_helical_dom_sf"/>
</dbReference>
<comment type="similarity">
    <text evidence="1">Belongs to the glycosyltransferase 2 family.</text>
</comment>
<evidence type="ECO:0000313" key="7">
    <source>
        <dbReference type="Proteomes" id="UP000324536"/>
    </source>
</evidence>
<organism evidence="6 7">
    <name type="scientific">Acetobacter vaccinii</name>
    <dbReference type="NCBI Taxonomy" id="2592655"/>
    <lineage>
        <taxon>Bacteria</taxon>
        <taxon>Pseudomonadati</taxon>
        <taxon>Pseudomonadota</taxon>
        <taxon>Alphaproteobacteria</taxon>
        <taxon>Acetobacterales</taxon>
        <taxon>Acetobacteraceae</taxon>
        <taxon>Acetobacter</taxon>
    </lineage>
</organism>
<evidence type="ECO:0000313" key="6">
    <source>
        <dbReference type="EMBL" id="QEO17302.1"/>
    </source>
</evidence>
<dbReference type="SUPFAM" id="SSF53756">
    <property type="entry name" value="UDP-Glycosyltransferase/glycogen phosphorylase"/>
    <property type="match status" value="1"/>
</dbReference>
<feature type="region of interest" description="Disordered" evidence="4">
    <location>
        <begin position="390"/>
        <end position="413"/>
    </location>
</feature>
<evidence type="ECO:0000256" key="4">
    <source>
        <dbReference type="SAM" id="MobiDB-lite"/>
    </source>
</evidence>
<dbReference type="InterPro" id="IPR001173">
    <property type="entry name" value="Glyco_trans_2-like"/>
</dbReference>
<dbReference type="InterPro" id="IPR029044">
    <property type="entry name" value="Nucleotide-diphossugar_trans"/>
</dbReference>
<dbReference type="SUPFAM" id="SSF53448">
    <property type="entry name" value="Nucleotide-diphospho-sugar transferases"/>
    <property type="match status" value="1"/>
</dbReference>
<dbReference type="Gene3D" id="3.40.50.2000">
    <property type="entry name" value="Glycogen Phosphorylase B"/>
    <property type="match status" value="1"/>
</dbReference>
<evidence type="ECO:0000259" key="5">
    <source>
        <dbReference type="Pfam" id="PF00535"/>
    </source>
</evidence>
<evidence type="ECO:0000256" key="3">
    <source>
        <dbReference type="ARBA" id="ARBA00022679"/>
    </source>
</evidence>
<evidence type="ECO:0000256" key="1">
    <source>
        <dbReference type="ARBA" id="ARBA00006739"/>
    </source>
</evidence>
<dbReference type="RefSeq" id="WP_149278980.1">
    <property type="nucleotide sequence ID" value="NZ_CP043506.1"/>
</dbReference>
<keyword evidence="2" id="KW-0328">Glycosyltransferase</keyword>
<feature type="region of interest" description="Disordered" evidence="4">
    <location>
        <begin position="334"/>
        <end position="367"/>
    </location>
</feature>
<keyword evidence="3 6" id="KW-0808">Transferase</keyword>
<name>A0A5C1YR84_9PROT</name>
<gene>
    <name evidence="6" type="ORF">FLP30_05800</name>
</gene>
<evidence type="ECO:0000256" key="2">
    <source>
        <dbReference type="ARBA" id="ARBA00022676"/>
    </source>
</evidence>
<reference evidence="6 7" key="1">
    <citation type="submission" date="2019-09" db="EMBL/GenBank/DDBJ databases">
        <title>Genome sequencing of strain KACC 21233.</title>
        <authorList>
            <person name="Heo J."/>
            <person name="Kim S.-J."/>
            <person name="Kim J.-S."/>
            <person name="Hong S.-B."/>
            <person name="Kwon S.-W."/>
        </authorList>
    </citation>
    <scope>NUCLEOTIDE SEQUENCE [LARGE SCALE GENOMIC DNA]</scope>
    <source>
        <strain evidence="6 7">KACC 21233</strain>
    </source>
</reference>
<keyword evidence="7" id="KW-1185">Reference proteome</keyword>
<dbReference type="SUPFAM" id="SSF48452">
    <property type="entry name" value="TPR-like"/>
    <property type="match status" value="1"/>
</dbReference>
<dbReference type="Gene3D" id="1.25.40.10">
    <property type="entry name" value="Tetratricopeptide repeat domain"/>
    <property type="match status" value="1"/>
</dbReference>
<dbReference type="AlphaFoldDB" id="A0A5C1YR84"/>
<dbReference type="GO" id="GO:0016757">
    <property type="term" value="F:glycosyltransferase activity"/>
    <property type="evidence" value="ECO:0007669"/>
    <property type="project" value="UniProtKB-KW"/>
</dbReference>
<dbReference type="OrthoDB" id="9771846at2"/>